<protein>
    <recommendedName>
        <fullName evidence="1">PPC domain-containing protein</fullName>
    </recommendedName>
</protein>
<dbReference type="PANTHER" id="PTHR34988">
    <property type="entry name" value="PROTEIN, PUTATIVE-RELATED"/>
    <property type="match status" value="1"/>
</dbReference>
<dbReference type="KEGG" id="halh:HTSR_1262"/>
<reference evidence="3" key="3">
    <citation type="journal article" date="2017" name="ISME J.">
        <title>Discovery of anaerobic lithoheterotrophic haloarchaea, ubiquitous in hypersaline habitats.</title>
        <authorList>
            <person name="Sorokin D.Y."/>
            <person name="Messina E."/>
            <person name="Smedile F."/>
            <person name="Roman P."/>
            <person name="Damste J.S.S."/>
            <person name="Ciordia S."/>
            <person name="Mena M.C."/>
            <person name="Ferrer M."/>
            <person name="Golyshin P.N."/>
            <person name="Kublanov I.V."/>
            <person name="Samarov N.I."/>
            <person name="Toshchakov S.V."/>
            <person name="La Cono V."/>
            <person name="Yakimov M.M."/>
        </authorList>
    </citation>
    <scope>NUCLEOTIDE SEQUENCE</scope>
    <source>
        <strain evidence="3">HSR6</strain>
    </source>
</reference>
<gene>
    <name evidence="3" type="ORF">HSR6_1335</name>
    <name evidence="2" type="ORF">HTSR_1262</name>
</gene>
<evidence type="ECO:0000259" key="1">
    <source>
        <dbReference type="PROSITE" id="PS51742"/>
    </source>
</evidence>
<dbReference type="InterPro" id="IPR005175">
    <property type="entry name" value="PPC_dom"/>
</dbReference>
<dbReference type="EMBL" id="CP016070">
    <property type="protein sequence ID" value="AOW80439.1"/>
    <property type="molecule type" value="Genomic_DNA"/>
</dbReference>
<dbReference type="KEGG" id="hhsr:HSR6_1335"/>
<dbReference type="Proteomes" id="UP000185608">
    <property type="component" value="Chromosome"/>
</dbReference>
<evidence type="ECO:0000313" key="3">
    <source>
        <dbReference type="EMBL" id="APE95778.1"/>
    </source>
</evidence>
<dbReference type="PANTHER" id="PTHR34988:SF1">
    <property type="entry name" value="DNA-BINDING PROTEIN"/>
    <property type="match status" value="1"/>
</dbReference>
<feature type="domain" description="PPC" evidence="1">
    <location>
        <begin position="3"/>
        <end position="136"/>
    </location>
</feature>
<evidence type="ECO:0000313" key="5">
    <source>
        <dbReference type="Proteomes" id="UP000186165"/>
    </source>
</evidence>
<dbReference type="PATRIC" id="fig|1855411.3.peg.1261"/>
<sequence>MEFTTTEQGMVVLLEPGDEVLESLATVRDAADVTGGFFTGIGAVDRATLGHYDTDTEEYTEETFEGQFEVTAFSGNVGPDKIHAHIQLAKRDFSTIGGHCSGARVSGTFEILLVPSGTTLEHELDERTGLDVFDLSE</sequence>
<proteinExistence type="predicted"/>
<dbReference type="SUPFAM" id="SSF117856">
    <property type="entry name" value="AF0104/ALDC/Ptd012-like"/>
    <property type="match status" value="1"/>
</dbReference>
<dbReference type="Pfam" id="PF03479">
    <property type="entry name" value="PCC"/>
    <property type="match status" value="1"/>
</dbReference>
<dbReference type="Proteomes" id="UP000186165">
    <property type="component" value="Chromosome"/>
</dbReference>
<evidence type="ECO:0000313" key="4">
    <source>
        <dbReference type="Proteomes" id="UP000185608"/>
    </source>
</evidence>
<reference evidence="5" key="2">
    <citation type="submission" date="2016-08" db="EMBL/GenBank/DDBJ databases">
        <title>Discovery of first anaerobic lithoheterotrophic haloarchae widely represented in hypersaline habitats.</title>
        <authorList>
            <person name="Sorokin D.Y."/>
            <person name="Kublanov I.V."/>
            <person name="Roman P."/>
            <person name="Sinninghe Damste J.S."/>
            <person name="Golyshin P.N."/>
            <person name="Rojo D."/>
            <person name="Ciordia S."/>
            <person name="Mena Md.C."/>
            <person name="Ferrer M."/>
            <person name="Smedile F."/>
            <person name="Messina E."/>
            <person name="La Cono V."/>
            <person name="Yakimov M.M."/>
        </authorList>
    </citation>
    <scope>NUCLEOTIDE SEQUENCE [LARGE SCALE GENOMIC DNA]</scope>
    <source>
        <strain evidence="5">HSR6</strain>
    </source>
</reference>
<dbReference type="STRING" id="1873524.HSR6_1335"/>
<dbReference type="EMBL" id="CP016804">
    <property type="protein sequence ID" value="APE95778.1"/>
    <property type="molecule type" value="Genomic_DNA"/>
</dbReference>
<organism evidence="2 4">
    <name type="scientific">Halodesulfurarchaeum formicicum</name>
    <dbReference type="NCBI Taxonomy" id="1873524"/>
    <lineage>
        <taxon>Archaea</taxon>
        <taxon>Methanobacteriati</taxon>
        <taxon>Methanobacteriota</taxon>
        <taxon>Stenosarchaea group</taxon>
        <taxon>Halobacteria</taxon>
        <taxon>Halobacteriales</taxon>
        <taxon>Halobacteriaceae</taxon>
        <taxon>Halodesulfurarchaeum</taxon>
    </lineage>
</organism>
<accession>A0A1D8S515</accession>
<name>A0A1D8S515_9EURY</name>
<dbReference type="RefSeq" id="WP_070365127.1">
    <property type="nucleotide sequence ID" value="NZ_CP016070.1"/>
</dbReference>
<keyword evidence="5" id="KW-1185">Reference proteome</keyword>
<reference evidence="2 4" key="1">
    <citation type="submission" date="2016-06" db="EMBL/GenBank/DDBJ databases">
        <title>Discovery of anaerobic lithoheterotrophic haloarchaeon capable of sulfur respiration by hydrogen and formate.</title>
        <authorList>
            <person name="Sorokin D.Y."/>
            <person name="Kublanov I.V."/>
            <person name="Roman P."/>
            <person name="Sinninghe Damste J.S."/>
            <person name="Golyshin P.N."/>
            <person name="Rojo D."/>
            <person name="Ciordia S."/>
            <person name="Mena Md.C."/>
            <person name="Ferrer M."/>
            <person name="Smedile F."/>
            <person name="Messina E."/>
            <person name="La Cono V."/>
            <person name="Yakimov M.M."/>
        </authorList>
    </citation>
    <scope>NUCLEOTIDE SEQUENCE [LARGE SCALE GENOMIC DNA]</scope>
    <source>
        <strain evidence="2 4">HTSR1</strain>
    </source>
</reference>
<dbReference type="GeneID" id="30417864"/>
<dbReference type="Gene3D" id="3.30.1330.80">
    <property type="entry name" value="Hypothetical protein, similar to alpha- acetolactate decarboxylase, domain 2"/>
    <property type="match status" value="1"/>
</dbReference>
<evidence type="ECO:0000313" key="2">
    <source>
        <dbReference type="EMBL" id="AOW80439.1"/>
    </source>
</evidence>
<dbReference type="CDD" id="cd11378">
    <property type="entry name" value="DUF296"/>
    <property type="match status" value="1"/>
</dbReference>
<dbReference type="OrthoDB" id="179876at2157"/>
<dbReference type="AlphaFoldDB" id="A0A1D8S515"/>
<dbReference type="PROSITE" id="PS51742">
    <property type="entry name" value="PPC"/>
    <property type="match status" value="1"/>
</dbReference>
<accession>A0A1J1ACA1</accession>